<gene>
    <name evidence="2" type="ORF">Lrub_1433</name>
</gene>
<feature type="region of interest" description="Disordered" evidence="1">
    <location>
        <begin position="280"/>
        <end position="376"/>
    </location>
</feature>
<feature type="compositionally biased region" description="Polar residues" evidence="1">
    <location>
        <begin position="365"/>
        <end position="376"/>
    </location>
</feature>
<dbReference type="AlphaFoldDB" id="A0A0W0XWZ0"/>
<dbReference type="EMBL" id="LNYT01000007">
    <property type="protein sequence ID" value="KTD49082.1"/>
    <property type="molecule type" value="Genomic_DNA"/>
</dbReference>
<feature type="compositionally biased region" description="Basic and acidic residues" evidence="1">
    <location>
        <begin position="352"/>
        <end position="361"/>
    </location>
</feature>
<evidence type="ECO:0000256" key="1">
    <source>
        <dbReference type="SAM" id="MobiDB-lite"/>
    </source>
</evidence>
<feature type="compositionally biased region" description="Basic and acidic residues" evidence="1">
    <location>
        <begin position="312"/>
        <end position="341"/>
    </location>
</feature>
<organism evidence="2 3">
    <name type="scientific">Legionella rubrilucens</name>
    <dbReference type="NCBI Taxonomy" id="458"/>
    <lineage>
        <taxon>Bacteria</taxon>
        <taxon>Pseudomonadati</taxon>
        <taxon>Pseudomonadota</taxon>
        <taxon>Gammaproteobacteria</taxon>
        <taxon>Legionellales</taxon>
        <taxon>Legionellaceae</taxon>
        <taxon>Legionella</taxon>
    </lineage>
</organism>
<evidence type="ECO:0000313" key="2">
    <source>
        <dbReference type="EMBL" id="KTD49082.1"/>
    </source>
</evidence>
<dbReference type="STRING" id="458.Lrub_1433"/>
<keyword evidence="3" id="KW-1185">Reference proteome</keyword>
<protein>
    <submittedName>
        <fullName evidence="2">Uncharacterized protein</fullName>
    </submittedName>
</protein>
<dbReference type="PATRIC" id="fig|458.5.peg.1481"/>
<sequence length="376" mass="42181">MKMVEVYLSTAWLNENTQRQRFRDREVSDLVSASQKLLKAAPMVALAGAGFSKGMVNPSLTLMNISTHTVKEIHNGIANVGKNNGRFYEGIDRAKQPQMKKNAQSNYAGPLVKLWLVTDDDQASKANVGKGVLFHSQTEAMRFKDMYSNLDDYLSSKYYKQKEIVTLRINESDLPLFEQELLHYLEARENSLRSELLVRPKLSPQNFALSRVYEEETGALIQGDDGEYLIEIDFPVAVGRRTLAKYFPETISASVKAELSLFSEAVVDLERFETLEEELDVSEKDVMSELDSASEQSVESDEEEFEGPPTAKGKEKAKRHDREEVNALKEDVTPKASDRVSARQLSHAGVFKHADNPRPSEADSELTSSHPRSGKG</sequence>
<comment type="caution">
    <text evidence="2">The sequence shown here is derived from an EMBL/GenBank/DDBJ whole genome shotgun (WGS) entry which is preliminary data.</text>
</comment>
<proteinExistence type="predicted"/>
<dbReference type="OrthoDB" id="5651650at2"/>
<dbReference type="RefSeq" id="WP_058531495.1">
    <property type="nucleotide sequence ID" value="NZ_CAAAIN010000006.1"/>
</dbReference>
<name>A0A0W0XWZ0_9GAMM</name>
<dbReference type="Proteomes" id="UP000054608">
    <property type="component" value="Unassembled WGS sequence"/>
</dbReference>
<evidence type="ECO:0000313" key="3">
    <source>
        <dbReference type="Proteomes" id="UP000054608"/>
    </source>
</evidence>
<reference evidence="2 3" key="1">
    <citation type="submission" date="2015-11" db="EMBL/GenBank/DDBJ databases">
        <title>Genomic analysis of 38 Legionella species identifies large and diverse effector repertoires.</title>
        <authorList>
            <person name="Burstein D."/>
            <person name="Amaro F."/>
            <person name="Zusman T."/>
            <person name="Lifshitz Z."/>
            <person name="Cohen O."/>
            <person name="Gilbert J.A."/>
            <person name="Pupko T."/>
            <person name="Shuman H.A."/>
            <person name="Segal G."/>
        </authorList>
    </citation>
    <scope>NUCLEOTIDE SEQUENCE [LARGE SCALE GENOMIC DNA]</scope>
    <source>
        <strain evidence="2 3">WA-270A-C2</strain>
    </source>
</reference>
<accession>A0A0W0XWZ0</accession>